<evidence type="ECO:0000313" key="1">
    <source>
        <dbReference type="EMBL" id="GJJ11815.1"/>
    </source>
</evidence>
<dbReference type="AlphaFoldDB" id="A0AAV5AIN9"/>
<reference evidence="1" key="1">
    <citation type="submission" date="2021-10" db="EMBL/GenBank/DDBJ databases">
        <title>De novo Genome Assembly of Clathrus columnatus (Basidiomycota, Fungi) Using Illumina and Nanopore Sequence Data.</title>
        <authorList>
            <person name="Ogiso-Tanaka E."/>
            <person name="Itagaki H."/>
            <person name="Hosoya T."/>
            <person name="Hosaka K."/>
        </authorList>
    </citation>
    <scope>NUCLEOTIDE SEQUENCE</scope>
    <source>
        <strain evidence="1">MO-923</strain>
    </source>
</reference>
<protein>
    <submittedName>
        <fullName evidence="1">Uncharacterized protein</fullName>
    </submittedName>
</protein>
<proteinExistence type="predicted"/>
<gene>
    <name evidence="1" type="ORF">Clacol_006053</name>
</gene>
<name>A0AAV5AIN9_9AGAM</name>
<organism evidence="1 2">
    <name type="scientific">Clathrus columnatus</name>
    <dbReference type="NCBI Taxonomy" id="1419009"/>
    <lineage>
        <taxon>Eukaryota</taxon>
        <taxon>Fungi</taxon>
        <taxon>Dikarya</taxon>
        <taxon>Basidiomycota</taxon>
        <taxon>Agaricomycotina</taxon>
        <taxon>Agaricomycetes</taxon>
        <taxon>Phallomycetidae</taxon>
        <taxon>Phallales</taxon>
        <taxon>Clathraceae</taxon>
        <taxon>Clathrus</taxon>
    </lineage>
</organism>
<keyword evidence="2" id="KW-1185">Reference proteome</keyword>
<dbReference type="Proteomes" id="UP001050691">
    <property type="component" value="Unassembled WGS sequence"/>
</dbReference>
<sequence length="84" mass="9557">MKEDDGVELKYKEDTAHLLTTNKLGIFMEHINPCQVAKSKRKINQLWRSTMLDDPAEQGQVDDYDGRIKDLSMLNPVPGVITVL</sequence>
<evidence type="ECO:0000313" key="2">
    <source>
        <dbReference type="Proteomes" id="UP001050691"/>
    </source>
</evidence>
<accession>A0AAV5AIN9</accession>
<dbReference type="EMBL" id="BPWL01000007">
    <property type="protein sequence ID" value="GJJ11815.1"/>
    <property type="molecule type" value="Genomic_DNA"/>
</dbReference>
<comment type="caution">
    <text evidence="1">The sequence shown here is derived from an EMBL/GenBank/DDBJ whole genome shotgun (WGS) entry which is preliminary data.</text>
</comment>